<dbReference type="GO" id="GO:0008936">
    <property type="term" value="F:nicotinamidase activity"/>
    <property type="evidence" value="ECO:0007669"/>
    <property type="project" value="UniProtKB-EC"/>
</dbReference>
<evidence type="ECO:0000259" key="8">
    <source>
        <dbReference type="Pfam" id="PF00857"/>
    </source>
</evidence>
<dbReference type="EMBL" id="CP114280">
    <property type="protein sequence ID" value="WFN56153.1"/>
    <property type="molecule type" value="Genomic_DNA"/>
</dbReference>
<dbReference type="PROSITE" id="PS50007">
    <property type="entry name" value="PIPLC_X_DOMAIN"/>
    <property type="match status" value="1"/>
</dbReference>
<feature type="domain" description="Isochorismatase-like" evidence="8">
    <location>
        <begin position="4"/>
        <end position="203"/>
    </location>
</feature>
<protein>
    <recommendedName>
        <fullName evidence="6">nicotinamidase</fullName>
        <ecNumber evidence="6">3.5.1.19</ecNumber>
    </recommendedName>
    <alternativeName>
        <fullName evidence="7">Nicotinamide deamidase</fullName>
    </alternativeName>
</protein>
<evidence type="ECO:0000256" key="1">
    <source>
        <dbReference type="ARBA" id="ARBA00006336"/>
    </source>
</evidence>
<dbReference type="RefSeq" id="WP_125259602.1">
    <property type="nucleotide sequence ID" value="NZ_CP114280.1"/>
</dbReference>
<keyword evidence="10" id="KW-1185">Reference proteome</keyword>
<dbReference type="SUPFAM" id="SSF52499">
    <property type="entry name" value="Isochorismatase-like hydrolases"/>
    <property type="match status" value="1"/>
</dbReference>
<comment type="pathway">
    <text evidence="5">Cofactor biosynthesis; nicotinate biosynthesis; nicotinate from nicotinamide: step 1/1.</text>
</comment>
<dbReference type="Proteomes" id="UP001219630">
    <property type="component" value="Chromosome"/>
</dbReference>
<reference evidence="9 10" key="1">
    <citation type="submission" date="2022-12" db="EMBL/GenBank/DDBJ databases">
        <title>Complete genome sequencing of Dickeya lacustris type strain LMG30899.</title>
        <authorList>
            <person name="Dobhal S."/>
            <person name="Arizala D."/>
            <person name="Arif M."/>
        </authorList>
    </citation>
    <scope>NUCLEOTIDE SEQUENCE [LARGE SCALE GENOMIC DNA]</scope>
    <source>
        <strain evidence="9 10">LMG30899</strain>
    </source>
</reference>
<keyword evidence="4 9" id="KW-0378">Hydrolase</keyword>
<dbReference type="InterPro" id="IPR052347">
    <property type="entry name" value="Isochorismatase_Nicotinamidase"/>
</dbReference>
<keyword evidence="3" id="KW-0479">Metal-binding</keyword>
<evidence type="ECO:0000313" key="9">
    <source>
        <dbReference type="EMBL" id="WFN56153.1"/>
    </source>
</evidence>
<evidence type="ECO:0000256" key="3">
    <source>
        <dbReference type="ARBA" id="ARBA00022723"/>
    </source>
</evidence>
<keyword evidence="2" id="KW-0662">Pyridine nucleotide biosynthesis</keyword>
<organism evidence="9 10">
    <name type="scientific">Dickeya lacustris</name>
    <dbReference type="NCBI Taxonomy" id="2259638"/>
    <lineage>
        <taxon>Bacteria</taxon>
        <taxon>Pseudomonadati</taxon>
        <taxon>Pseudomonadota</taxon>
        <taxon>Gammaproteobacteria</taxon>
        <taxon>Enterobacterales</taxon>
        <taxon>Pectobacteriaceae</taxon>
        <taxon>Dickeya</taxon>
    </lineage>
</organism>
<dbReference type="Gene3D" id="3.40.50.850">
    <property type="entry name" value="Isochorismatase-like"/>
    <property type="match status" value="1"/>
</dbReference>
<comment type="similarity">
    <text evidence="1">Belongs to the isochorismatase family.</text>
</comment>
<dbReference type="Pfam" id="PF00857">
    <property type="entry name" value="Isochorismatase"/>
    <property type="match status" value="1"/>
</dbReference>
<proteinExistence type="inferred from homology"/>
<evidence type="ECO:0000256" key="6">
    <source>
        <dbReference type="ARBA" id="ARBA00039017"/>
    </source>
</evidence>
<evidence type="ECO:0000256" key="5">
    <source>
        <dbReference type="ARBA" id="ARBA00037900"/>
    </source>
</evidence>
<accession>A0ABY8G869</accession>
<dbReference type="EC" id="3.5.1.19" evidence="6"/>
<sequence length="220" mass="24166">MNRALLLVDIQNDFCAGGALAVSGGDEVVAVANQAMRACQRAGVPVIAIQDWHPASHRSFAINSGTNVGEVGELEGLPQVWWPVHCVQHSPGADFHPNLNRDGIAWIVHKGTYENIDSYSAFFDNDHRTHTALHDWLCAKNITHLTIMGLATDYCVKFTVLDALELEYRTEILLDGCRGVNLRPKDSQQALDVMVKHGATLTTLPHFIASLQHHDSADVL</sequence>
<evidence type="ECO:0000256" key="2">
    <source>
        <dbReference type="ARBA" id="ARBA00022642"/>
    </source>
</evidence>
<evidence type="ECO:0000256" key="7">
    <source>
        <dbReference type="ARBA" id="ARBA00043224"/>
    </source>
</evidence>
<gene>
    <name evidence="9" type="primary">pncA</name>
    <name evidence="9" type="ORF">O1Q98_02185</name>
</gene>
<dbReference type="PANTHER" id="PTHR11080:SF2">
    <property type="entry name" value="LD05707P"/>
    <property type="match status" value="1"/>
</dbReference>
<dbReference type="CDD" id="cd01011">
    <property type="entry name" value="nicotinamidase"/>
    <property type="match status" value="1"/>
</dbReference>
<dbReference type="NCBIfam" id="NF008623">
    <property type="entry name" value="PRK11609.1"/>
    <property type="match status" value="1"/>
</dbReference>
<dbReference type="PANTHER" id="PTHR11080">
    <property type="entry name" value="PYRAZINAMIDASE/NICOTINAMIDASE"/>
    <property type="match status" value="1"/>
</dbReference>
<dbReference type="InterPro" id="IPR036380">
    <property type="entry name" value="Isochorismatase-like_sf"/>
</dbReference>
<evidence type="ECO:0000313" key="10">
    <source>
        <dbReference type="Proteomes" id="UP001219630"/>
    </source>
</evidence>
<evidence type="ECO:0000256" key="4">
    <source>
        <dbReference type="ARBA" id="ARBA00022801"/>
    </source>
</evidence>
<name>A0ABY8G869_9GAMM</name>
<dbReference type="InterPro" id="IPR000868">
    <property type="entry name" value="Isochorismatase-like_dom"/>
</dbReference>